<sequence>MSKILMGQDEEIEIYTYHINTLIVIGHLPAPYNKRHNSKQHYTMYKHRQPIIYSKRQYYDLDNSTISSAPISKNGN</sequence>
<dbReference type="Proteomes" id="UP000789405">
    <property type="component" value="Unassembled WGS sequence"/>
</dbReference>
<organism evidence="1 2">
    <name type="scientific">Dentiscutata erythropus</name>
    <dbReference type="NCBI Taxonomy" id="1348616"/>
    <lineage>
        <taxon>Eukaryota</taxon>
        <taxon>Fungi</taxon>
        <taxon>Fungi incertae sedis</taxon>
        <taxon>Mucoromycota</taxon>
        <taxon>Glomeromycotina</taxon>
        <taxon>Glomeromycetes</taxon>
        <taxon>Diversisporales</taxon>
        <taxon>Gigasporaceae</taxon>
        <taxon>Dentiscutata</taxon>
    </lineage>
</organism>
<evidence type="ECO:0000313" key="2">
    <source>
        <dbReference type="Proteomes" id="UP000789405"/>
    </source>
</evidence>
<dbReference type="OrthoDB" id="2415423at2759"/>
<name>A0A9N9B1J1_9GLOM</name>
<dbReference type="AlphaFoldDB" id="A0A9N9B1J1"/>
<proteinExistence type="predicted"/>
<reference evidence="1" key="1">
    <citation type="submission" date="2021-06" db="EMBL/GenBank/DDBJ databases">
        <authorList>
            <person name="Kallberg Y."/>
            <person name="Tangrot J."/>
            <person name="Rosling A."/>
        </authorList>
    </citation>
    <scope>NUCLEOTIDE SEQUENCE</scope>
    <source>
        <strain evidence="1">MA453B</strain>
    </source>
</reference>
<accession>A0A9N9B1J1</accession>
<dbReference type="EMBL" id="CAJVPY010002191">
    <property type="protein sequence ID" value="CAG8551561.1"/>
    <property type="molecule type" value="Genomic_DNA"/>
</dbReference>
<feature type="non-terminal residue" evidence="1">
    <location>
        <position position="76"/>
    </location>
</feature>
<keyword evidence="2" id="KW-1185">Reference proteome</keyword>
<protein>
    <submittedName>
        <fullName evidence="1">14279_t:CDS:1</fullName>
    </submittedName>
</protein>
<comment type="caution">
    <text evidence="1">The sequence shown here is derived from an EMBL/GenBank/DDBJ whole genome shotgun (WGS) entry which is preliminary data.</text>
</comment>
<evidence type="ECO:0000313" key="1">
    <source>
        <dbReference type="EMBL" id="CAG8551561.1"/>
    </source>
</evidence>
<gene>
    <name evidence="1" type="ORF">DERYTH_LOCUS5290</name>
</gene>